<dbReference type="EMBL" id="FQZZ01000001">
    <property type="protein sequence ID" value="SHJ52195.1"/>
    <property type="molecule type" value="Genomic_DNA"/>
</dbReference>
<sequence>MHVGHIISGAGHIGLIGWILFGGAFAPAPEPFEVTEVAMISGAEFDALLRGQEPPETATQVALPTPPDSDEAPAPAPARPEPRPTPPAPDVTEAPPPDPAPSVPEPAPADPAEVQDEVTEIAPPLQEQAVLAPDLSDRPVPREAPRVAPEPVAPPPPDAQVDDVVREEATPQESPDTPSEEQEATAPEEATTEIVTEAEEKPAAAPLRSVRPRPRPDRPAPQEQTRTAAAPAPTPDRAETSSAVENALAEALGNAQATGTSTAPSGPPMTAGERDALRVGVQRCWNVGSLSSDALGTTVVVRVDMNEDATPATGSIRLVSHSGGTEASARQAFETARRAIIRCGANGFDLPREKYGQWREIEMTFDPSNMRIK</sequence>
<gene>
    <name evidence="2" type="ORF">SAMN05444142_101525</name>
</gene>
<dbReference type="RefSeq" id="WP_149786589.1">
    <property type="nucleotide sequence ID" value="NZ_FNIO01000001.1"/>
</dbReference>
<feature type="region of interest" description="Disordered" evidence="1">
    <location>
        <begin position="54"/>
        <end position="243"/>
    </location>
</feature>
<feature type="compositionally biased region" description="Low complexity" evidence="1">
    <location>
        <begin position="221"/>
        <end position="231"/>
    </location>
</feature>
<evidence type="ECO:0000313" key="3">
    <source>
        <dbReference type="Proteomes" id="UP000324252"/>
    </source>
</evidence>
<organism evidence="2 3">
    <name type="scientific">Lutimaribacter pacificus</name>
    <dbReference type="NCBI Taxonomy" id="391948"/>
    <lineage>
        <taxon>Bacteria</taxon>
        <taxon>Pseudomonadati</taxon>
        <taxon>Pseudomonadota</taxon>
        <taxon>Alphaproteobacteria</taxon>
        <taxon>Rhodobacterales</taxon>
        <taxon>Roseobacteraceae</taxon>
        <taxon>Lutimaribacter</taxon>
    </lineage>
</organism>
<feature type="compositionally biased region" description="Low complexity" evidence="1">
    <location>
        <begin position="184"/>
        <end position="195"/>
    </location>
</feature>
<protein>
    <submittedName>
        <fullName evidence="2">Cell division and transport-associated protein TolA</fullName>
    </submittedName>
</protein>
<feature type="compositionally biased region" description="Basic and acidic residues" evidence="1">
    <location>
        <begin position="135"/>
        <end position="145"/>
    </location>
</feature>
<dbReference type="GO" id="GO:0051301">
    <property type="term" value="P:cell division"/>
    <property type="evidence" value="ECO:0007669"/>
    <property type="project" value="UniProtKB-KW"/>
</dbReference>
<feature type="compositionally biased region" description="Pro residues" evidence="1">
    <location>
        <begin position="74"/>
        <end position="109"/>
    </location>
</feature>
<proteinExistence type="predicted"/>
<dbReference type="OrthoDB" id="7161229at2"/>
<reference evidence="2 3" key="1">
    <citation type="submission" date="2016-11" db="EMBL/GenBank/DDBJ databases">
        <authorList>
            <person name="Varghese N."/>
            <person name="Submissions S."/>
        </authorList>
    </citation>
    <scope>NUCLEOTIDE SEQUENCE [LARGE SCALE GENOMIC DNA]</scope>
    <source>
        <strain evidence="2 3">DSM 29620</strain>
    </source>
</reference>
<keyword evidence="3" id="KW-1185">Reference proteome</keyword>
<evidence type="ECO:0000256" key="1">
    <source>
        <dbReference type="SAM" id="MobiDB-lite"/>
    </source>
</evidence>
<dbReference type="Proteomes" id="UP000324252">
    <property type="component" value="Unassembled WGS sequence"/>
</dbReference>
<keyword evidence="2" id="KW-0132">Cell division</keyword>
<dbReference type="Gene3D" id="3.30.1150.10">
    <property type="match status" value="1"/>
</dbReference>
<name>A0A1H0BTZ9_9RHOB</name>
<keyword evidence="2" id="KW-0131">Cell cycle</keyword>
<evidence type="ECO:0000313" key="2">
    <source>
        <dbReference type="EMBL" id="SHJ52195.1"/>
    </source>
</evidence>
<accession>A0A1H0BTZ9</accession>
<dbReference type="AlphaFoldDB" id="A0A1H0BTZ9"/>